<dbReference type="OrthoDB" id="4578643at2"/>
<dbReference type="InterPro" id="IPR001537">
    <property type="entry name" value="SpoU_MeTrfase"/>
</dbReference>
<dbReference type="CDD" id="cd18098">
    <property type="entry name" value="SpoU-like"/>
    <property type="match status" value="1"/>
</dbReference>
<dbReference type="RefSeq" id="WP_097154159.1">
    <property type="nucleotide sequence ID" value="NZ_OBEL01000003.1"/>
</dbReference>
<dbReference type="Pfam" id="PF00588">
    <property type="entry name" value="SpoU_methylase"/>
    <property type="match status" value="1"/>
</dbReference>
<name>A0A285PDF0_9HYPH</name>
<dbReference type="GO" id="GO:0006396">
    <property type="term" value="P:RNA processing"/>
    <property type="evidence" value="ECO:0007669"/>
    <property type="project" value="InterPro"/>
</dbReference>
<feature type="region of interest" description="Disordered" evidence="3">
    <location>
        <begin position="150"/>
        <end position="180"/>
    </location>
</feature>
<dbReference type="GO" id="GO:0032259">
    <property type="term" value="P:methylation"/>
    <property type="evidence" value="ECO:0007669"/>
    <property type="project" value="UniProtKB-KW"/>
</dbReference>
<organism evidence="5 6">
    <name type="scientific">Cohaesibacter gelatinilyticus</name>
    <dbReference type="NCBI Taxonomy" id="372072"/>
    <lineage>
        <taxon>Bacteria</taxon>
        <taxon>Pseudomonadati</taxon>
        <taxon>Pseudomonadota</taxon>
        <taxon>Alphaproteobacteria</taxon>
        <taxon>Hyphomicrobiales</taxon>
        <taxon>Cohaesibacteraceae</taxon>
    </lineage>
</organism>
<dbReference type="GO" id="GO:0003723">
    <property type="term" value="F:RNA binding"/>
    <property type="evidence" value="ECO:0007669"/>
    <property type="project" value="InterPro"/>
</dbReference>
<dbReference type="AlphaFoldDB" id="A0A285PDF0"/>
<evidence type="ECO:0000256" key="2">
    <source>
        <dbReference type="ARBA" id="ARBA00022679"/>
    </source>
</evidence>
<evidence type="ECO:0000313" key="5">
    <source>
        <dbReference type="EMBL" id="SNZ19770.1"/>
    </source>
</evidence>
<evidence type="ECO:0000256" key="1">
    <source>
        <dbReference type="ARBA" id="ARBA00022603"/>
    </source>
</evidence>
<dbReference type="EMBL" id="OBEL01000003">
    <property type="protein sequence ID" value="SNZ19770.1"/>
    <property type="molecule type" value="Genomic_DNA"/>
</dbReference>
<evidence type="ECO:0000313" key="6">
    <source>
        <dbReference type="Proteomes" id="UP000219439"/>
    </source>
</evidence>
<gene>
    <name evidence="5" type="ORF">SAMN06265368_2862</name>
</gene>
<sequence length="180" mass="19778">MRGYFAIGVEGLSKQGNFGNLVRTAHAFGASFFFTVSAEKIFSRQGTDTSRTSDHIPYYPWANADEMMLPKDCRLVGVELTDDAVTLPSFRHPTKAAYILGPEAGSLTQNMQDRCEFIIKIPTKFCLNVATAGSIIMYDRVQSMGGFSERPVRAGGPAEERIHKHGQPKFRSGVPDALKG</sequence>
<feature type="domain" description="tRNA/rRNA methyltransferase SpoU type" evidence="4">
    <location>
        <begin position="6"/>
        <end position="138"/>
    </location>
</feature>
<accession>A0A285PDF0</accession>
<dbReference type="InterPro" id="IPR029026">
    <property type="entry name" value="tRNA_m1G_MTases_N"/>
</dbReference>
<keyword evidence="1 5" id="KW-0489">Methyltransferase</keyword>
<dbReference type="SUPFAM" id="SSF75217">
    <property type="entry name" value="alpha/beta knot"/>
    <property type="match status" value="1"/>
</dbReference>
<evidence type="ECO:0000259" key="4">
    <source>
        <dbReference type="Pfam" id="PF00588"/>
    </source>
</evidence>
<evidence type="ECO:0000256" key="3">
    <source>
        <dbReference type="SAM" id="MobiDB-lite"/>
    </source>
</evidence>
<proteinExistence type="predicted"/>
<dbReference type="InterPro" id="IPR051259">
    <property type="entry name" value="rRNA_Methyltransferase"/>
</dbReference>
<keyword evidence="2" id="KW-0808">Transferase</keyword>
<dbReference type="Gene3D" id="3.40.1280.10">
    <property type="match status" value="1"/>
</dbReference>
<dbReference type="Proteomes" id="UP000219439">
    <property type="component" value="Unassembled WGS sequence"/>
</dbReference>
<keyword evidence="6" id="KW-1185">Reference proteome</keyword>
<dbReference type="InterPro" id="IPR029028">
    <property type="entry name" value="Alpha/beta_knot_MTases"/>
</dbReference>
<protein>
    <submittedName>
        <fullName evidence="5">SpoU rRNA Methylase family protein</fullName>
    </submittedName>
</protein>
<dbReference type="PANTHER" id="PTHR43191">
    <property type="entry name" value="RRNA METHYLTRANSFERASE 3"/>
    <property type="match status" value="1"/>
</dbReference>
<dbReference type="PANTHER" id="PTHR43191:SF7">
    <property type="entry name" value="OBP33PEP LIKE PROTEIN"/>
    <property type="match status" value="1"/>
</dbReference>
<dbReference type="GO" id="GO:0008173">
    <property type="term" value="F:RNA methyltransferase activity"/>
    <property type="evidence" value="ECO:0007669"/>
    <property type="project" value="InterPro"/>
</dbReference>
<reference evidence="5 6" key="1">
    <citation type="submission" date="2017-09" db="EMBL/GenBank/DDBJ databases">
        <authorList>
            <person name="Ehlers B."/>
            <person name="Leendertz F.H."/>
        </authorList>
    </citation>
    <scope>NUCLEOTIDE SEQUENCE [LARGE SCALE GENOMIC DNA]</scope>
    <source>
        <strain evidence="5 6">DSM 18289</strain>
    </source>
</reference>